<proteinExistence type="predicted"/>
<accession>A0A9X4KK41</accession>
<sequence length="270" mass="30427">MRHYFKLLALEVRRFRWIMVGMMLYTLVVECAAVAIDIHNFANRYGIKEGTREPGVVPQSYSFADVIGNTQGGFALGIFIPVAVLVAYVLVIWYRDWFGRHPFAFRQLMLPGGRIPLYFAKLTAIFLFVFSMLALQLVAMAILKLEYAMVTPELLKEPSRFTDAMYASEIFKLLLPLHFSQFLTNYGMGFLGVLLVFAGILLERSYRIRGIVLAALYLALNITLLVLASMSNELSLYPSETIAVCLTIFGLEVAGAIWLSLKLITRKISA</sequence>
<feature type="transmembrane region" description="Helical" evidence="1">
    <location>
        <begin position="74"/>
        <end position="94"/>
    </location>
</feature>
<evidence type="ECO:0000256" key="1">
    <source>
        <dbReference type="SAM" id="Phobius"/>
    </source>
</evidence>
<name>A0A9X4KK41_9BACL</name>
<feature type="transmembrane region" description="Helical" evidence="1">
    <location>
        <begin position="241"/>
        <end position="261"/>
    </location>
</feature>
<dbReference type="RefSeq" id="WP_277567456.1">
    <property type="nucleotide sequence ID" value="NZ_JAPDHZ010000004.1"/>
</dbReference>
<feature type="transmembrane region" description="Helical" evidence="1">
    <location>
        <begin position="115"/>
        <end position="143"/>
    </location>
</feature>
<evidence type="ECO:0000313" key="2">
    <source>
        <dbReference type="EMBL" id="MDG0793724.1"/>
    </source>
</evidence>
<dbReference type="Proteomes" id="UP001153387">
    <property type="component" value="Unassembled WGS sequence"/>
</dbReference>
<feature type="transmembrane region" description="Helical" evidence="1">
    <location>
        <begin position="211"/>
        <end position="229"/>
    </location>
</feature>
<reference evidence="2 3" key="1">
    <citation type="submission" date="2022-10" db="EMBL/GenBank/DDBJ databases">
        <title>Comparative genomic analysis of Cohnella hashimotonis sp. nov., isolated from the International Space Station.</title>
        <authorList>
            <person name="Simpson A."/>
            <person name="Venkateswaran K."/>
        </authorList>
    </citation>
    <scope>NUCLEOTIDE SEQUENCE [LARGE SCALE GENOMIC DNA]</scope>
    <source>
        <strain evidence="2 3">DSM 18997</strain>
    </source>
</reference>
<keyword evidence="1" id="KW-0812">Transmembrane</keyword>
<feature type="transmembrane region" description="Helical" evidence="1">
    <location>
        <begin position="15"/>
        <end position="36"/>
    </location>
</feature>
<gene>
    <name evidence="2" type="ORF">OMP38_25005</name>
</gene>
<dbReference type="AlphaFoldDB" id="A0A9X4KK41"/>
<evidence type="ECO:0000313" key="3">
    <source>
        <dbReference type="Proteomes" id="UP001153387"/>
    </source>
</evidence>
<keyword evidence="1" id="KW-0472">Membrane</keyword>
<dbReference type="EMBL" id="JAPDHZ010000004">
    <property type="protein sequence ID" value="MDG0793724.1"/>
    <property type="molecule type" value="Genomic_DNA"/>
</dbReference>
<protein>
    <submittedName>
        <fullName evidence="2">Uncharacterized protein</fullName>
    </submittedName>
</protein>
<keyword evidence="3" id="KW-1185">Reference proteome</keyword>
<comment type="caution">
    <text evidence="2">The sequence shown here is derived from an EMBL/GenBank/DDBJ whole genome shotgun (WGS) entry which is preliminary data.</text>
</comment>
<keyword evidence="1" id="KW-1133">Transmembrane helix</keyword>
<organism evidence="2 3">
    <name type="scientific">Cohnella ginsengisoli</name>
    <dbReference type="NCBI Taxonomy" id="425004"/>
    <lineage>
        <taxon>Bacteria</taxon>
        <taxon>Bacillati</taxon>
        <taxon>Bacillota</taxon>
        <taxon>Bacilli</taxon>
        <taxon>Bacillales</taxon>
        <taxon>Paenibacillaceae</taxon>
        <taxon>Cohnella</taxon>
    </lineage>
</organism>
<feature type="transmembrane region" description="Helical" evidence="1">
    <location>
        <begin position="183"/>
        <end position="202"/>
    </location>
</feature>